<dbReference type="InterPro" id="IPR045684">
    <property type="entry name" value="DUF6191"/>
</dbReference>
<organism evidence="2 3">
    <name type="scientific">Streptomyces katsurahamanus</name>
    <dbReference type="NCBI Taxonomy" id="2577098"/>
    <lineage>
        <taxon>Bacteria</taxon>
        <taxon>Bacillati</taxon>
        <taxon>Actinomycetota</taxon>
        <taxon>Actinomycetes</taxon>
        <taxon>Kitasatosporales</taxon>
        <taxon>Streptomycetaceae</taxon>
        <taxon>Streptomyces</taxon>
    </lineage>
</organism>
<sequence>MFSVFDEIFAPGQKHSSDERNRLALSRTDVGDSDPCRGPIDLDAGVVLIRREDAPAPKAEPQPES</sequence>
<evidence type="ECO:0000313" key="3">
    <source>
        <dbReference type="Proteomes" id="UP000460558"/>
    </source>
</evidence>
<dbReference type="EMBL" id="VDEQ01000209">
    <property type="protein sequence ID" value="MQS37597.1"/>
    <property type="molecule type" value="Genomic_DNA"/>
</dbReference>
<dbReference type="Pfam" id="PF19690">
    <property type="entry name" value="DUF6191"/>
    <property type="match status" value="1"/>
</dbReference>
<proteinExistence type="predicted"/>
<evidence type="ECO:0000313" key="2">
    <source>
        <dbReference type="EMBL" id="MQS37597.1"/>
    </source>
</evidence>
<comment type="caution">
    <text evidence="2">The sequence shown here is derived from an EMBL/GenBank/DDBJ whole genome shotgun (WGS) entry which is preliminary data.</text>
</comment>
<gene>
    <name evidence="2" type="ORF">FFZ77_18765</name>
</gene>
<accession>A0ABW9NWB2</accession>
<name>A0ABW9NWB2_9ACTN</name>
<reference evidence="2 3" key="1">
    <citation type="submission" date="2019-06" db="EMBL/GenBank/DDBJ databases">
        <title>Comparative genomics and metabolomics analyses of clavulanic acid producing Streptomyces species provides insight into specialized metabolism and evolution of beta-lactam biosynthetic gene clusters.</title>
        <authorList>
            <person name="Moore M.A."/>
            <person name="Cruz-Morales P."/>
            <person name="Barona Gomez F."/>
            <person name="Kapil T."/>
        </authorList>
    </citation>
    <scope>NUCLEOTIDE SEQUENCE [LARGE SCALE GENOMIC DNA]</scope>
    <source>
        <strain evidence="2 3">T-272</strain>
    </source>
</reference>
<evidence type="ECO:0000256" key="1">
    <source>
        <dbReference type="SAM" id="MobiDB-lite"/>
    </source>
</evidence>
<dbReference type="Proteomes" id="UP000460558">
    <property type="component" value="Unassembled WGS sequence"/>
</dbReference>
<keyword evidence="3" id="KW-1185">Reference proteome</keyword>
<dbReference type="RefSeq" id="WP_323371895.1">
    <property type="nucleotide sequence ID" value="NZ_VDEQ01000209.1"/>
</dbReference>
<protein>
    <submittedName>
        <fullName evidence="2">Uncharacterized protein</fullName>
    </submittedName>
</protein>
<feature type="region of interest" description="Disordered" evidence="1">
    <location>
        <begin position="13"/>
        <end position="38"/>
    </location>
</feature>